<evidence type="ECO:0000256" key="1">
    <source>
        <dbReference type="ARBA" id="ARBA00009437"/>
    </source>
</evidence>
<dbReference type="InterPro" id="IPR000847">
    <property type="entry name" value="LysR_HTH_N"/>
</dbReference>
<dbReference type="SUPFAM" id="SSF46785">
    <property type="entry name" value="Winged helix' DNA-binding domain"/>
    <property type="match status" value="1"/>
</dbReference>
<dbReference type="InterPro" id="IPR005119">
    <property type="entry name" value="LysR_subst-bd"/>
</dbReference>
<evidence type="ECO:0000256" key="4">
    <source>
        <dbReference type="ARBA" id="ARBA00023163"/>
    </source>
</evidence>
<comment type="similarity">
    <text evidence="1">Belongs to the LysR transcriptional regulatory family.</text>
</comment>
<evidence type="ECO:0000259" key="5">
    <source>
        <dbReference type="PROSITE" id="PS50931"/>
    </source>
</evidence>
<dbReference type="AlphaFoldDB" id="A0A368XR59"/>
<evidence type="ECO:0000256" key="2">
    <source>
        <dbReference type="ARBA" id="ARBA00023015"/>
    </source>
</evidence>
<reference evidence="6 7" key="1">
    <citation type="submission" date="2018-07" db="EMBL/GenBank/DDBJ databases">
        <title>Genomic Encyclopedia of Type Strains, Phase IV (KMG-IV): sequencing the most valuable type-strain genomes for metagenomic binning, comparative biology and taxonomic classification.</title>
        <authorList>
            <person name="Goeker M."/>
        </authorList>
    </citation>
    <scope>NUCLEOTIDE SEQUENCE [LARGE SCALE GENOMIC DNA]</scope>
    <source>
        <strain evidence="6 7">DSM 21634</strain>
    </source>
</reference>
<comment type="caution">
    <text evidence="6">The sequence shown here is derived from an EMBL/GenBank/DDBJ whole genome shotgun (WGS) entry which is preliminary data.</text>
</comment>
<dbReference type="Proteomes" id="UP000252884">
    <property type="component" value="Unassembled WGS sequence"/>
</dbReference>
<proteinExistence type="inferred from homology"/>
<dbReference type="Pfam" id="PF00126">
    <property type="entry name" value="HTH_1"/>
    <property type="match status" value="1"/>
</dbReference>
<dbReference type="InterPro" id="IPR036388">
    <property type="entry name" value="WH-like_DNA-bd_sf"/>
</dbReference>
<dbReference type="Pfam" id="PF03466">
    <property type="entry name" value="LysR_substrate"/>
    <property type="match status" value="1"/>
</dbReference>
<dbReference type="PROSITE" id="PS50931">
    <property type="entry name" value="HTH_LYSR"/>
    <property type="match status" value="1"/>
</dbReference>
<accession>A0A368XR59</accession>
<dbReference type="GO" id="GO:0006351">
    <property type="term" value="P:DNA-templated transcription"/>
    <property type="evidence" value="ECO:0007669"/>
    <property type="project" value="TreeGrafter"/>
</dbReference>
<dbReference type="PANTHER" id="PTHR30537:SF5">
    <property type="entry name" value="HTH-TYPE TRANSCRIPTIONAL ACTIVATOR TTDR-RELATED"/>
    <property type="match status" value="1"/>
</dbReference>
<dbReference type="RefSeq" id="WP_245965779.1">
    <property type="nucleotide sequence ID" value="NZ_QPJK01000005.1"/>
</dbReference>
<gene>
    <name evidence="6" type="ORF">DES41_105307</name>
</gene>
<keyword evidence="7" id="KW-1185">Reference proteome</keyword>
<keyword evidence="2" id="KW-0805">Transcription regulation</keyword>
<dbReference type="GO" id="GO:0003700">
    <property type="term" value="F:DNA-binding transcription factor activity"/>
    <property type="evidence" value="ECO:0007669"/>
    <property type="project" value="InterPro"/>
</dbReference>
<sequence>MELFLSISQTRNFSETARRFGISATGVSRMITDIEEELKVKLLLRSTRQVTLTESGQEYARQLEGILWRINELQSNITAISTAPQGVLRVHSRVMFGLGVLPALIAAFRKRYPAIHIELTLTEAAVDLRRNQFDIDFRISPPEEAGVKRRKLFQSDRHLVATPAYLAAKPALRQPQDILAHDCLAYQLPGDQTTWLFKQSEEHTEIAFQPRHLCNNGIALLELARLGEGLVLLDDYTVANDIRMGWLVRVLEDWRISNKGFDEGMYATILDTPIVPAKIRLFLDFVADHVAGPELRFAAHGKAAGLHAPTADA</sequence>
<evidence type="ECO:0000313" key="7">
    <source>
        <dbReference type="Proteomes" id="UP000252884"/>
    </source>
</evidence>
<protein>
    <submittedName>
        <fullName evidence="6">LysR family transcriptional regulator</fullName>
    </submittedName>
</protein>
<evidence type="ECO:0000256" key="3">
    <source>
        <dbReference type="ARBA" id="ARBA00023125"/>
    </source>
</evidence>
<dbReference type="GO" id="GO:0043565">
    <property type="term" value="F:sequence-specific DNA binding"/>
    <property type="evidence" value="ECO:0007669"/>
    <property type="project" value="TreeGrafter"/>
</dbReference>
<dbReference type="Gene3D" id="1.10.10.10">
    <property type="entry name" value="Winged helix-like DNA-binding domain superfamily/Winged helix DNA-binding domain"/>
    <property type="match status" value="1"/>
</dbReference>
<dbReference type="PANTHER" id="PTHR30537">
    <property type="entry name" value="HTH-TYPE TRANSCRIPTIONAL REGULATOR"/>
    <property type="match status" value="1"/>
</dbReference>
<dbReference type="InterPro" id="IPR058163">
    <property type="entry name" value="LysR-type_TF_proteobact-type"/>
</dbReference>
<dbReference type="EMBL" id="QPJK01000005">
    <property type="protein sequence ID" value="RCW70365.1"/>
    <property type="molecule type" value="Genomic_DNA"/>
</dbReference>
<name>A0A368XR59_9BURK</name>
<dbReference type="SUPFAM" id="SSF53850">
    <property type="entry name" value="Periplasmic binding protein-like II"/>
    <property type="match status" value="1"/>
</dbReference>
<dbReference type="CDD" id="cd08422">
    <property type="entry name" value="PBP2_CrgA_like"/>
    <property type="match status" value="1"/>
</dbReference>
<organism evidence="6 7">
    <name type="scientific">Pseudorhodoferax soli</name>
    <dbReference type="NCBI Taxonomy" id="545864"/>
    <lineage>
        <taxon>Bacteria</taxon>
        <taxon>Pseudomonadati</taxon>
        <taxon>Pseudomonadota</taxon>
        <taxon>Betaproteobacteria</taxon>
        <taxon>Burkholderiales</taxon>
        <taxon>Comamonadaceae</taxon>
    </lineage>
</organism>
<keyword evidence="3" id="KW-0238">DNA-binding</keyword>
<keyword evidence="4" id="KW-0804">Transcription</keyword>
<dbReference type="Gene3D" id="3.40.190.290">
    <property type="match status" value="1"/>
</dbReference>
<feature type="domain" description="HTH lysR-type" evidence="5">
    <location>
        <begin position="1"/>
        <end position="53"/>
    </location>
</feature>
<evidence type="ECO:0000313" key="6">
    <source>
        <dbReference type="EMBL" id="RCW70365.1"/>
    </source>
</evidence>
<dbReference type="InterPro" id="IPR036390">
    <property type="entry name" value="WH_DNA-bd_sf"/>
</dbReference>